<dbReference type="InterPro" id="IPR037522">
    <property type="entry name" value="HD_GYP_dom"/>
</dbReference>
<name>A0AA42HUJ5_9BURK</name>
<evidence type="ECO:0000313" key="3">
    <source>
        <dbReference type="Proteomes" id="UP001158297"/>
    </source>
</evidence>
<dbReference type="SUPFAM" id="SSF109604">
    <property type="entry name" value="HD-domain/PDEase-like"/>
    <property type="match status" value="1"/>
</dbReference>
<dbReference type="PANTHER" id="PTHR43155:SF2">
    <property type="entry name" value="CYCLIC DI-GMP PHOSPHODIESTERASE PA4108"/>
    <property type="match status" value="1"/>
</dbReference>
<dbReference type="EMBL" id="JAODZU010000023">
    <property type="protein sequence ID" value="MDH0364588.1"/>
    <property type="molecule type" value="Genomic_DNA"/>
</dbReference>
<accession>A0AA42HUJ5</accession>
<reference evidence="2" key="1">
    <citation type="submission" date="2022-09" db="EMBL/GenBank/DDBJ databases">
        <title>Intensive care unit water sources are persistently colonized with multi-drug resistant bacteria and are the site of extensive horizontal gene transfer of antibiotic resistance genes.</title>
        <authorList>
            <person name="Diorio-Toth L."/>
        </authorList>
    </citation>
    <scope>NUCLEOTIDE SEQUENCE</scope>
    <source>
        <strain evidence="2">GD04130</strain>
    </source>
</reference>
<comment type="caution">
    <text evidence="2">The sequence shown here is derived from an EMBL/GenBank/DDBJ whole genome shotgun (WGS) entry which is preliminary data.</text>
</comment>
<feature type="domain" description="HD-GYP" evidence="1">
    <location>
        <begin position="121"/>
        <end position="321"/>
    </location>
</feature>
<protein>
    <submittedName>
        <fullName evidence="2">HD domain-containing protein</fullName>
    </submittedName>
</protein>
<dbReference type="Pfam" id="PF13487">
    <property type="entry name" value="HD_5"/>
    <property type="match status" value="1"/>
</dbReference>
<dbReference type="RefSeq" id="WP_279860539.1">
    <property type="nucleotide sequence ID" value="NZ_JAODZU010000023.1"/>
</dbReference>
<dbReference type="Gene3D" id="1.10.3210.10">
    <property type="entry name" value="Hypothetical protein af1432"/>
    <property type="match status" value="1"/>
</dbReference>
<dbReference type="PROSITE" id="PS51832">
    <property type="entry name" value="HD_GYP"/>
    <property type="match status" value="1"/>
</dbReference>
<dbReference type="PANTHER" id="PTHR43155">
    <property type="entry name" value="CYCLIC DI-GMP PHOSPHODIESTERASE PA4108-RELATED"/>
    <property type="match status" value="1"/>
</dbReference>
<gene>
    <name evidence="2" type="ORF">N7330_16235</name>
</gene>
<organism evidence="2 3">
    <name type="scientific">Comamonas aquatica</name>
    <dbReference type="NCBI Taxonomy" id="225991"/>
    <lineage>
        <taxon>Bacteria</taxon>
        <taxon>Pseudomonadati</taxon>
        <taxon>Pseudomonadota</taxon>
        <taxon>Betaproteobacteria</taxon>
        <taxon>Burkholderiales</taxon>
        <taxon>Comamonadaceae</taxon>
        <taxon>Comamonas</taxon>
    </lineage>
</organism>
<dbReference type="AlphaFoldDB" id="A0AA42HUJ5"/>
<dbReference type="GO" id="GO:0008081">
    <property type="term" value="F:phosphoric diester hydrolase activity"/>
    <property type="evidence" value="ECO:0007669"/>
    <property type="project" value="UniProtKB-ARBA"/>
</dbReference>
<proteinExistence type="predicted"/>
<dbReference type="InterPro" id="IPR003607">
    <property type="entry name" value="HD/PDEase_dom"/>
</dbReference>
<sequence length="389" mass="43244">MRRVLLSELLLDKPLPWSLYDEHGNLLLREGYVISIPRHLDSLLKRGAYIQTTPIASAFIEPQSNTSTQTQFAFRASSLPSVQPVFGRAEALAQTLKRLHQHLQAQTLQAALRDIVRSLAHSVMQACADDADALLAAFHLDRQSPYIVIQQLLGCALTEIAARDMGLEAPTRLSLACASLTRDIALLPWQAQLDMQTHRLDANQNALIRVHPIRSAEILQENGVDDPLWLELVRQHHERLDGTGYPHGISGDAMLPGARLLAIADSYAAMVTPRPNREGRLPKDALKALYLQRASLYDEALLRLSVGALTTLPPGTMVRLANDELAVVRSRPKKGEPMELWALYSQNGMPIMTPQRRDASTPAHAITDVLRIEDCRSAALVMKRFWTHS</sequence>
<dbReference type="CDD" id="cd00077">
    <property type="entry name" value="HDc"/>
    <property type="match status" value="1"/>
</dbReference>
<evidence type="ECO:0000259" key="1">
    <source>
        <dbReference type="PROSITE" id="PS51832"/>
    </source>
</evidence>
<dbReference type="Proteomes" id="UP001158297">
    <property type="component" value="Unassembled WGS sequence"/>
</dbReference>
<evidence type="ECO:0000313" key="2">
    <source>
        <dbReference type="EMBL" id="MDH0364588.1"/>
    </source>
</evidence>